<dbReference type="InterPro" id="IPR020814">
    <property type="entry name" value="Ribosomal_S6_plastid/chlpt"/>
</dbReference>
<keyword evidence="4 5" id="KW-0689">Ribosomal protein</keyword>
<protein>
    <recommendedName>
        <fullName evidence="3 4">Small ribosomal subunit protein bS6</fullName>
    </recommendedName>
</protein>
<dbReference type="GO" id="GO:0006412">
    <property type="term" value="P:translation"/>
    <property type="evidence" value="ECO:0007669"/>
    <property type="project" value="UniProtKB-UniRule"/>
</dbReference>
<dbReference type="GO" id="GO:1990904">
    <property type="term" value="C:ribonucleoprotein complex"/>
    <property type="evidence" value="ECO:0007669"/>
    <property type="project" value="UniProtKB-KW"/>
</dbReference>
<reference evidence="5 6" key="1">
    <citation type="journal article" date="2014" name="BMC Genomics">
        <title>Comparison of environmental and isolate Sulfobacillus genomes reveals diverse carbon, sulfur, nitrogen, and hydrogen metabolisms.</title>
        <authorList>
            <person name="Justice N.B."/>
            <person name="Norman A."/>
            <person name="Brown C.T."/>
            <person name="Singh A."/>
            <person name="Thomas B.C."/>
            <person name="Banfield J.F."/>
        </authorList>
    </citation>
    <scope>NUCLEOTIDE SEQUENCE [LARGE SCALE GENOMIC DNA]</scope>
    <source>
        <strain evidence="5">AMDSBA4</strain>
    </source>
</reference>
<evidence type="ECO:0000256" key="3">
    <source>
        <dbReference type="ARBA" id="ARBA00035294"/>
    </source>
</evidence>
<dbReference type="CDD" id="cd00473">
    <property type="entry name" value="bS6"/>
    <property type="match status" value="1"/>
</dbReference>
<evidence type="ECO:0000256" key="4">
    <source>
        <dbReference type="HAMAP-Rule" id="MF_00360"/>
    </source>
</evidence>
<dbReference type="HAMAP" id="MF_00360">
    <property type="entry name" value="Ribosomal_bS6"/>
    <property type="match status" value="1"/>
</dbReference>
<dbReference type="Gene3D" id="3.30.70.60">
    <property type="match status" value="1"/>
</dbReference>
<comment type="similarity">
    <text evidence="1 4">Belongs to the bacterial ribosomal protein bS6 family.</text>
</comment>
<keyword evidence="4" id="KW-0687">Ribonucleoprotein</keyword>
<dbReference type="InterPro" id="IPR014717">
    <property type="entry name" value="Transl_elong_EF1B/ribsomal_bS6"/>
</dbReference>
<proteinExistence type="inferred from homology"/>
<dbReference type="NCBIfam" id="TIGR00166">
    <property type="entry name" value="S6"/>
    <property type="match status" value="1"/>
</dbReference>
<dbReference type="GO" id="GO:0003735">
    <property type="term" value="F:structural constituent of ribosome"/>
    <property type="evidence" value="ECO:0007669"/>
    <property type="project" value="InterPro"/>
</dbReference>
<sequence>MARYELMYILKPDLGEEQQAADIERFDQAIQQLNGTIEKTEKWGRRKLAYEIAGYNEGFYMVVTFSGEGDIGNEMTRQLKIHDDALRSLVVRIDGEQKQAE</sequence>
<dbReference type="GO" id="GO:0005737">
    <property type="term" value="C:cytoplasm"/>
    <property type="evidence" value="ECO:0007669"/>
    <property type="project" value="UniProtKB-ARBA"/>
</dbReference>
<keyword evidence="4" id="KW-0699">rRNA-binding</keyword>
<evidence type="ECO:0000313" key="5">
    <source>
        <dbReference type="EMBL" id="PSR33946.1"/>
    </source>
</evidence>
<comment type="function">
    <text evidence="2 4">Binds together with bS18 to 16S ribosomal RNA.</text>
</comment>
<evidence type="ECO:0000256" key="2">
    <source>
        <dbReference type="ARBA" id="ARBA00035104"/>
    </source>
</evidence>
<keyword evidence="4" id="KW-0694">RNA-binding</keyword>
<dbReference type="Proteomes" id="UP000242972">
    <property type="component" value="Unassembled WGS sequence"/>
</dbReference>
<dbReference type="GO" id="GO:0070181">
    <property type="term" value="F:small ribosomal subunit rRNA binding"/>
    <property type="evidence" value="ECO:0007669"/>
    <property type="project" value="TreeGrafter"/>
</dbReference>
<dbReference type="InterPro" id="IPR035980">
    <property type="entry name" value="Ribosomal_bS6_sf"/>
</dbReference>
<comment type="caution">
    <text evidence="5">The sequence shown here is derived from an EMBL/GenBank/DDBJ whole genome shotgun (WGS) entry which is preliminary data.</text>
</comment>
<gene>
    <name evidence="4 5" type="primary">rpsF</name>
    <name evidence="5" type="ORF">C7B46_07455</name>
</gene>
<dbReference type="PANTHER" id="PTHR21011">
    <property type="entry name" value="MITOCHONDRIAL 28S RIBOSOMAL PROTEIN S6"/>
    <property type="match status" value="1"/>
</dbReference>
<dbReference type="EMBL" id="PXYW01000014">
    <property type="protein sequence ID" value="PSR33946.1"/>
    <property type="molecule type" value="Genomic_DNA"/>
</dbReference>
<dbReference type="AlphaFoldDB" id="A0A2T2XHK5"/>
<dbReference type="SUPFAM" id="SSF54995">
    <property type="entry name" value="Ribosomal protein S6"/>
    <property type="match status" value="1"/>
</dbReference>
<evidence type="ECO:0000256" key="1">
    <source>
        <dbReference type="ARBA" id="ARBA00009512"/>
    </source>
</evidence>
<organism evidence="5 6">
    <name type="scientific">Sulfobacillus benefaciens</name>
    <dbReference type="NCBI Taxonomy" id="453960"/>
    <lineage>
        <taxon>Bacteria</taxon>
        <taxon>Bacillati</taxon>
        <taxon>Bacillota</taxon>
        <taxon>Clostridia</taxon>
        <taxon>Eubacteriales</taxon>
        <taxon>Clostridiales Family XVII. Incertae Sedis</taxon>
        <taxon>Sulfobacillus</taxon>
    </lineage>
</organism>
<evidence type="ECO:0000313" key="6">
    <source>
        <dbReference type="Proteomes" id="UP000242972"/>
    </source>
</evidence>
<name>A0A2T2XHK5_9FIRM</name>
<accession>A0A2T2XHK5</accession>
<dbReference type="PANTHER" id="PTHR21011:SF1">
    <property type="entry name" value="SMALL RIBOSOMAL SUBUNIT PROTEIN BS6M"/>
    <property type="match status" value="1"/>
</dbReference>
<dbReference type="InterPro" id="IPR000529">
    <property type="entry name" value="Ribosomal_bS6"/>
</dbReference>
<dbReference type="GO" id="GO:0005840">
    <property type="term" value="C:ribosome"/>
    <property type="evidence" value="ECO:0007669"/>
    <property type="project" value="UniProtKB-KW"/>
</dbReference>
<dbReference type="Pfam" id="PF01250">
    <property type="entry name" value="Ribosomal_S6"/>
    <property type="match status" value="1"/>
</dbReference>